<dbReference type="InterPro" id="IPR011013">
    <property type="entry name" value="Gal_mutarotase_sf_dom"/>
</dbReference>
<dbReference type="GO" id="GO:0030246">
    <property type="term" value="F:carbohydrate binding"/>
    <property type="evidence" value="ECO:0007669"/>
    <property type="project" value="InterPro"/>
</dbReference>
<dbReference type="GO" id="GO:0005975">
    <property type="term" value="P:carbohydrate metabolic process"/>
    <property type="evidence" value="ECO:0007669"/>
    <property type="project" value="InterPro"/>
</dbReference>
<feature type="region of interest" description="Disordered" evidence="7">
    <location>
        <begin position="707"/>
        <end position="786"/>
    </location>
</feature>
<evidence type="ECO:0000259" key="8">
    <source>
        <dbReference type="PROSITE" id="PS51198"/>
    </source>
</evidence>
<dbReference type="GO" id="GO:0003677">
    <property type="term" value="F:DNA binding"/>
    <property type="evidence" value="ECO:0007669"/>
    <property type="project" value="InterPro"/>
</dbReference>
<keyword evidence="1 5" id="KW-0547">Nucleotide-binding</keyword>
<dbReference type="GO" id="GO:0000725">
    <property type="term" value="P:recombinational repair"/>
    <property type="evidence" value="ECO:0007669"/>
    <property type="project" value="TreeGrafter"/>
</dbReference>
<dbReference type="GO" id="GO:0005829">
    <property type="term" value="C:cytosol"/>
    <property type="evidence" value="ECO:0007669"/>
    <property type="project" value="TreeGrafter"/>
</dbReference>
<organism evidence="9 10">
    <name type="scientific">Candidatus Scybalocola faecigallinarum</name>
    <dbReference type="NCBI Taxonomy" id="2840941"/>
    <lineage>
        <taxon>Bacteria</taxon>
        <taxon>Bacillati</taxon>
        <taxon>Bacillota</taxon>
        <taxon>Clostridia</taxon>
        <taxon>Lachnospirales</taxon>
        <taxon>Lachnospiraceae</taxon>
        <taxon>Lachnospiraceae incertae sedis</taxon>
        <taxon>Candidatus Scybalocola (ex Gilroy et al. 2021)</taxon>
    </lineage>
</organism>
<name>A0A9D1F5J0_9FIRM</name>
<feature type="coiled-coil region" evidence="6">
    <location>
        <begin position="22"/>
        <end position="56"/>
    </location>
</feature>
<feature type="domain" description="UvrD-like helicase ATP-binding" evidence="8">
    <location>
        <begin position="205"/>
        <end position="540"/>
    </location>
</feature>
<dbReference type="SUPFAM" id="SSF52540">
    <property type="entry name" value="P-loop containing nucleoside triphosphate hydrolases"/>
    <property type="match status" value="1"/>
</dbReference>
<sequence>MKEQTKHKAPRPVPGVSREAEEEQLKIIINIAQDNLTKTEKEVAKLSGELHELMESYGPKDKEALSMLRNTQVQFTQSRRDLIRRRKARKKPYFGRIDFKDSGRTCEESYYVGRSGISLDPSEPIVIDWRAPVASIYYENTSGRCSYRVKNEGVYEVDLHRKRTYEIENDQLLDFYDSDVVANDALLTKYLAKNKTAVLGEIIATIQQEQNAIIRRPPKLNLIVQGVAGSGKTTVAMHRISYILYNYEEDFRPQDFYIIGSNEILLNYITSALPDLDVYGVTQMTMEQLFVRLLYEDWDPIACAVRPVDEAAALKGSSQWFYELQDFCNAYEQAAIPKTEVRLEKTGVLLMDPAAIDRCIAERRGLSMQEKINMLNAILMSKLENELAGKYVTYPDQERKALVRQYRWHFGRNVWKGSIFQVYEEFLETQAAGGKTVPCTKNAYDLYDLAALAYIYKRIKETDGIREASHVIIDEAQDFGMMAYDVLKYCLSDCSYTIMGDVSQNIHYGFGLNDWEELKTLMLPSDGSGFCTLKKSYRNTVEISNFATQILRHGNFPIYPVEPVIRHGSPVTTLRCSSSEEMLFETEKIIRQWQEEGRETIAVVCRDNEQAAQVTACLGKKMTLADSDPKTATFTQGVMVLSVEYTKGLEFDGVVLYDPSAAHYPAEDASVKLLYVAATRALHQMAVIHQGDLTDLIAKPANDKKPVTFLEKQDPLPKKAPKLPKTAAGTPPAAEPLPATPEAPAPAAVPDSSASTAVPSAGGGSDQAGGKLQAAAPDSSAGGKLSGALKPSAGVANVQAAGIAGAANAQAAGTVNAPAPRRVIKDTSKRPVNPSLYEFGACPPGNAISRGKYSADTGAGPKAAALSHQAISKIKKTKKSLYLGSALGTLRITPVDAKIFRIQFKQGDTMPFKSSFWDYEPETPVSWTVRAGKSLIQAETQELAVRIDKKTGALQFFNKEGKLLLREDPGMPRRISDRPFPETWNYFDWDKNEKIYAKGILPDDLERMNNKARYISFGGMKMRLPLVVSDKNYGLAVAGERTVMCCGISMYGTYVYTDGMDQIDYYFIYGKDYKEILELYKQLG</sequence>
<feature type="region of interest" description="Disordered" evidence="7">
    <location>
        <begin position="809"/>
        <end position="830"/>
    </location>
</feature>
<keyword evidence="6" id="KW-0175">Coiled coil</keyword>
<dbReference type="GO" id="GO:0005524">
    <property type="term" value="F:ATP binding"/>
    <property type="evidence" value="ECO:0007669"/>
    <property type="project" value="UniProtKB-UniRule"/>
</dbReference>
<feature type="compositionally biased region" description="Low complexity" evidence="7">
    <location>
        <begin position="723"/>
        <end position="732"/>
    </location>
</feature>
<dbReference type="GO" id="GO:0043138">
    <property type="term" value="F:3'-5' DNA helicase activity"/>
    <property type="evidence" value="ECO:0007669"/>
    <property type="project" value="TreeGrafter"/>
</dbReference>
<evidence type="ECO:0000256" key="1">
    <source>
        <dbReference type="ARBA" id="ARBA00022741"/>
    </source>
</evidence>
<dbReference type="PANTHER" id="PTHR11070">
    <property type="entry name" value="UVRD / RECB / PCRA DNA HELICASE FAMILY MEMBER"/>
    <property type="match status" value="1"/>
</dbReference>
<dbReference type="Proteomes" id="UP000823927">
    <property type="component" value="Unassembled WGS sequence"/>
</dbReference>
<dbReference type="InterPro" id="IPR027785">
    <property type="entry name" value="UvrD-like_helicase_C"/>
</dbReference>
<evidence type="ECO:0000256" key="2">
    <source>
        <dbReference type="ARBA" id="ARBA00022801"/>
    </source>
</evidence>
<evidence type="ECO:0000313" key="9">
    <source>
        <dbReference type="EMBL" id="HIS47891.1"/>
    </source>
</evidence>
<dbReference type="PROSITE" id="PS51198">
    <property type="entry name" value="UVRD_HELICASE_ATP_BIND"/>
    <property type="match status" value="1"/>
</dbReference>
<dbReference type="InterPro" id="IPR000212">
    <property type="entry name" value="DNA_helicase_UvrD/REP"/>
</dbReference>
<feature type="compositionally biased region" description="Low complexity" evidence="7">
    <location>
        <begin position="745"/>
        <end position="760"/>
    </location>
</feature>
<reference evidence="9" key="1">
    <citation type="submission" date="2020-10" db="EMBL/GenBank/DDBJ databases">
        <authorList>
            <person name="Gilroy R."/>
        </authorList>
    </citation>
    <scope>NUCLEOTIDE SEQUENCE</scope>
    <source>
        <strain evidence="9">CHK178-757</strain>
    </source>
</reference>
<accession>A0A9D1F5J0</accession>
<dbReference type="InterPro" id="IPR014016">
    <property type="entry name" value="UvrD-like_ATP-bd"/>
</dbReference>
<keyword evidence="4 5" id="KW-0067">ATP-binding</keyword>
<protein>
    <submittedName>
        <fullName evidence="9">DUF4968 domain-containing protein</fullName>
    </submittedName>
</protein>
<reference evidence="9" key="2">
    <citation type="journal article" date="2021" name="PeerJ">
        <title>Extensive microbial diversity within the chicken gut microbiome revealed by metagenomics and culture.</title>
        <authorList>
            <person name="Gilroy R."/>
            <person name="Ravi A."/>
            <person name="Getino M."/>
            <person name="Pursley I."/>
            <person name="Horton D.L."/>
            <person name="Alikhan N.F."/>
            <person name="Baker D."/>
            <person name="Gharbi K."/>
            <person name="Hall N."/>
            <person name="Watson M."/>
            <person name="Adriaenssens E.M."/>
            <person name="Foster-Nyarko E."/>
            <person name="Jarju S."/>
            <person name="Secka A."/>
            <person name="Antonio M."/>
            <person name="Oren A."/>
            <person name="Chaudhuri R.R."/>
            <person name="La Ragione R."/>
            <person name="Hildebrand F."/>
            <person name="Pallen M.J."/>
        </authorList>
    </citation>
    <scope>NUCLEOTIDE SEQUENCE</scope>
    <source>
        <strain evidence="9">CHK178-757</strain>
    </source>
</reference>
<gene>
    <name evidence="9" type="ORF">IAB46_10155</name>
</gene>
<proteinExistence type="predicted"/>
<dbReference type="InterPro" id="IPR027417">
    <property type="entry name" value="P-loop_NTPase"/>
</dbReference>
<dbReference type="AlphaFoldDB" id="A0A9D1F5J0"/>
<feature type="compositionally biased region" description="Pro residues" evidence="7">
    <location>
        <begin position="733"/>
        <end position="744"/>
    </location>
</feature>
<dbReference type="PANTHER" id="PTHR11070:SF17">
    <property type="entry name" value="DNA HELICASE IV"/>
    <property type="match status" value="1"/>
</dbReference>
<evidence type="ECO:0000256" key="6">
    <source>
        <dbReference type="SAM" id="Coils"/>
    </source>
</evidence>
<dbReference type="Pfam" id="PF13245">
    <property type="entry name" value="AAA_19"/>
    <property type="match status" value="1"/>
</dbReference>
<dbReference type="GO" id="GO:0016787">
    <property type="term" value="F:hydrolase activity"/>
    <property type="evidence" value="ECO:0007669"/>
    <property type="project" value="UniProtKB-UniRule"/>
</dbReference>
<keyword evidence="2 5" id="KW-0378">Hydrolase</keyword>
<feature type="binding site" evidence="5">
    <location>
        <begin position="226"/>
        <end position="233"/>
    </location>
    <ligand>
        <name>ATP</name>
        <dbReference type="ChEBI" id="CHEBI:30616"/>
    </ligand>
</feature>
<evidence type="ECO:0000256" key="3">
    <source>
        <dbReference type="ARBA" id="ARBA00022806"/>
    </source>
</evidence>
<comment type="caution">
    <text evidence="9">The sequence shown here is derived from an EMBL/GenBank/DDBJ whole genome shotgun (WGS) entry which is preliminary data.</text>
</comment>
<feature type="compositionally biased region" description="Low complexity" evidence="7">
    <location>
        <begin position="809"/>
        <end position="819"/>
    </location>
</feature>
<evidence type="ECO:0000256" key="4">
    <source>
        <dbReference type="ARBA" id="ARBA00022840"/>
    </source>
</evidence>
<keyword evidence="3 5" id="KW-0347">Helicase</keyword>
<evidence type="ECO:0000256" key="7">
    <source>
        <dbReference type="SAM" id="MobiDB-lite"/>
    </source>
</evidence>
<dbReference type="Gene3D" id="2.60.40.1760">
    <property type="entry name" value="glycosyl hydrolase (family 31)"/>
    <property type="match status" value="1"/>
</dbReference>
<dbReference type="Gene3D" id="3.40.50.300">
    <property type="entry name" value="P-loop containing nucleotide triphosphate hydrolases"/>
    <property type="match status" value="3"/>
</dbReference>
<feature type="compositionally biased region" description="Basic and acidic residues" evidence="7">
    <location>
        <begin position="707"/>
        <end position="717"/>
    </location>
</feature>
<evidence type="ECO:0000313" key="10">
    <source>
        <dbReference type="Proteomes" id="UP000823927"/>
    </source>
</evidence>
<dbReference type="EMBL" id="DVIT01000037">
    <property type="protein sequence ID" value="HIS47891.1"/>
    <property type="molecule type" value="Genomic_DNA"/>
</dbReference>
<dbReference type="Pfam" id="PF13538">
    <property type="entry name" value="UvrD_C_2"/>
    <property type="match status" value="1"/>
</dbReference>
<dbReference type="SUPFAM" id="SSF74650">
    <property type="entry name" value="Galactose mutarotase-like"/>
    <property type="match status" value="1"/>
</dbReference>
<evidence type="ECO:0000256" key="5">
    <source>
        <dbReference type="PROSITE-ProRule" id="PRU00560"/>
    </source>
</evidence>